<dbReference type="EMBL" id="JAPNKA010000001">
    <property type="protein sequence ID" value="MCY1075839.1"/>
    <property type="molecule type" value="Genomic_DNA"/>
</dbReference>
<sequence>MRMADALIRAGKHFELLIMPGQPHNPQSTLARYYLDDINQFFVRTLGGPR</sequence>
<dbReference type="SUPFAM" id="SSF53474">
    <property type="entry name" value="alpha/beta-Hydrolases"/>
    <property type="match status" value="1"/>
</dbReference>
<evidence type="ECO:0008006" key="3">
    <source>
        <dbReference type="Google" id="ProtNLM"/>
    </source>
</evidence>
<organism evidence="1 2">
    <name type="scientific">Archangium lansingense</name>
    <dbReference type="NCBI Taxonomy" id="2995310"/>
    <lineage>
        <taxon>Bacteria</taxon>
        <taxon>Pseudomonadati</taxon>
        <taxon>Myxococcota</taxon>
        <taxon>Myxococcia</taxon>
        <taxon>Myxococcales</taxon>
        <taxon>Cystobacterineae</taxon>
        <taxon>Archangiaceae</taxon>
        <taxon>Archangium</taxon>
    </lineage>
</organism>
<evidence type="ECO:0000313" key="1">
    <source>
        <dbReference type="EMBL" id="MCY1075839.1"/>
    </source>
</evidence>
<evidence type="ECO:0000313" key="2">
    <source>
        <dbReference type="Proteomes" id="UP001207654"/>
    </source>
</evidence>
<accession>A0ABT4A2H0</accession>
<dbReference type="Proteomes" id="UP001207654">
    <property type="component" value="Unassembled WGS sequence"/>
</dbReference>
<name>A0ABT4A2H0_9BACT</name>
<dbReference type="InterPro" id="IPR029058">
    <property type="entry name" value="AB_hydrolase_fold"/>
</dbReference>
<comment type="caution">
    <text evidence="1">The sequence shown here is derived from an EMBL/GenBank/DDBJ whole genome shotgun (WGS) entry which is preliminary data.</text>
</comment>
<protein>
    <recommendedName>
        <fullName evidence="3">Prolyl oligopeptidase family protein</fullName>
    </recommendedName>
</protein>
<proteinExistence type="predicted"/>
<dbReference type="RefSeq" id="WP_267534753.1">
    <property type="nucleotide sequence ID" value="NZ_JAPNKA010000001.1"/>
</dbReference>
<reference evidence="1 2" key="1">
    <citation type="submission" date="2022-11" db="EMBL/GenBank/DDBJ databases">
        <title>Minimal conservation of predation-associated metabolite biosynthetic gene clusters underscores biosynthetic potential of Myxococcota including descriptions for ten novel species: Archangium lansinium sp. nov., Myxococcus landrumus sp. nov., Nannocystis bai.</title>
        <authorList>
            <person name="Ahearne A."/>
            <person name="Stevens C."/>
            <person name="Phillips K."/>
        </authorList>
    </citation>
    <scope>NUCLEOTIDE SEQUENCE [LARGE SCALE GENOMIC DNA]</scope>
    <source>
        <strain evidence="1 2">MIWBW</strain>
    </source>
</reference>
<keyword evidence="2" id="KW-1185">Reference proteome</keyword>
<gene>
    <name evidence="1" type="ORF">OV287_15305</name>
</gene>